<evidence type="ECO:0000313" key="2">
    <source>
        <dbReference type="Proteomes" id="UP000003344"/>
    </source>
</evidence>
<name>D2ZZ17_NEIM2</name>
<gene>
    <name evidence="1" type="ORF">NEIMUCOT_05886</name>
</gene>
<dbReference type="EMBL" id="ACDX02000016">
    <property type="protein sequence ID" value="EFC87661.1"/>
    <property type="molecule type" value="Genomic_DNA"/>
</dbReference>
<sequence length="43" mass="4956">MGSSEKWFGVVFRRPEVCPFSVQRSSESLRGFSDDLFVWGDKV</sequence>
<evidence type="ECO:0000313" key="1">
    <source>
        <dbReference type="EMBL" id="EFC87661.1"/>
    </source>
</evidence>
<organism evidence="1 2">
    <name type="scientific">Neisseria mucosa (strain ATCC 25996 / DSM 4631 / NCTC 10774 / M26)</name>
    <dbReference type="NCBI Taxonomy" id="546266"/>
    <lineage>
        <taxon>Bacteria</taxon>
        <taxon>Pseudomonadati</taxon>
        <taxon>Pseudomonadota</taxon>
        <taxon>Betaproteobacteria</taxon>
        <taxon>Neisseriales</taxon>
        <taxon>Neisseriaceae</taxon>
        <taxon>Neisseria</taxon>
    </lineage>
</organism>
<protein>
    <submittedName>
        <fullName evidence="1">Uncharacterized protein</fullName>
    </submittedName>
</protein>
<dbReference type="Proteomes" id="UP000003344">
    <property type="component" value="Unassembled WGS sequence"/>
</dbReference>
<accession>D2ZZ17</accession>
<comment type="caution">
    <text evidence="1">The sequence shown here is derived from an EMBL/GenBank/DDBJ whole genome shotgun (WGS) entry which is preliminary data.</text>
</comment>
<proteinExistence type="predicted"/>
<reference evidence="1 2" key="1">
    <citation type="submission" date="2009-10" db="EMBL/GenBank/DDBJ databases">
        <authorList>
            <person name="Weinstock G."/>
            <person name="Sodergren E."/>
            <person name="Clifton S."/>
            <person name="Fulton L."/>
            <person name="Fulton B."/>
            <person name="Courtney L."/>
            <person name="Fronick C."/>
            <person name="Harrison M."/>
            <person name="Strong C."/>
            <person name="Farmer C."/>
            <person name="Delahaunty K."/>
            <person name="Markovic C."/>
            <person name="Hall O."/>
            <person name="Minx P."/>
            <person name="Tomlinson C."/>
            <person name="Mitreva M."/>
            <person name="Nelson J."/>
            <person name="Hou S."/>
            <person name="Wollam A."/>
            <person name="Pepin K.H."/>
            <person name="Johnson M."/>
            <person name="Bhonagiri V."/>
            <person name="Nash W.E."/>
            <person name="Warren W."/>
            <person name="Chinwalla A."/>
            <person name="Mardis E.R."/>
            <person name="Wilson R.K."/>
        </authorList>
    </citation>
    <scope>NUCLEOTIDE SEQUENCE [LARGE SCALE GENOMIC DNA]</scope>
    <source>
        <strain evidence="2">ATCC 25996 / DSM 4631 / NCTC 10774 / M26</strain>
    </source>
</reference>
<dbReference type="AlphaFoldDB" id="D2ZZ17"/>